<gene>
    <name evidence="1" type="ORF">J437_LFUL008141</name>
</gene>
<keyword evidence="2" id="KW-1185">Reference proteome</keyword>
<evidence type="ECO:0000313" key="1">
    <source>
        <dbReference type="EMBL" id="KAG8222743.1"/>
    </source>
</evidence>
<organism evidence="1 2">
    <name type="scientific">Ladona fulva</name>
    <name type="common">Scarce chaser dragonfly</name>
    <name type="synonym">Libellula fulva</name>
    <dbReference type="NCBI Taxonomy" id="123851"/>
    <lineage>
        <taxon>Eukaryota</taxon>
        <taxon>Metazoa</taxon>
        <taxon>Ecdysozoa</taxon>
        <taxon>Arthropoda</taxon>
        <taxon>Hexapoda</taxon>
        <taxon>Insecta</taxon>
        <taxon>Pterygota</taxon>
        <taxon>Palaeoptera</taxon>
        <taxon>Odonata</taxon>
        <taxon>Epiprocta</taxon>
        <taxon>Anisoptera</taxon>
        <taxon>Libelluloidea</taxon>
        <taxon>Libellulidae</taxon>
        <taxon>Ladona</taxon>
    </lineage>
</organism>
<reference evidence="1" key="1">
    <citation type="submission" date="2013-04" db="EMBL/GenBank/DDBJ databases">
        <authorList>
            <person name="Qu J."/>
            <person name="Murali S.C."/>
            <person name="Bandaranaike D."/>
            <person name="Bellair M."/>
            <person name="Blankenburg K."/>
            <person name="Chao H."/>
            <person name="Dinh H."/>
            <person name="Doddapaneni H."/>
            <person name="Downs B."/>
            <person name="Dugan-Rocha S."/>
            <person name="Elkadiri S."/>
            <person name="Gnanaolivu R.D."/>
            <person name="Hernandez B."/>
            <person name="Javaid M."/>
            <person name="Jayaseelan J.C."/>
            <person name="Lee S."/>
            <person name="Li M."/>
            <person name="Ming W."/>
            <person name="Munidasa M."/>
            <person name="Muniz J."/>
            <person name="Nguyen L."/>
            <person name="Ongeri F."/>
            <person name="Osuji N."/>
            <person name="Pu L.-L."/>
            <person name="Puazo M."/>
            <person name="Qu C."/>
            <person name="Quiroz J."/>
            <person name="Raj R."/>
            <person name="Weissenberger G."/>
            <person name="Xin Y."/>
            <person name="Zou X."/>
            <person name="Han Y."/>
            <person name="Richards S."/>
            <person name="Worley K."/>
            <person name="Muzny D."/>
            <person name="Gibbs R."/>
        </authorList>
    </citation>
    <scope>NUCLEOTIDE SEQUENCE</scope>
    <source>
        <strain evidence="1">Sampled in the wild</strain>
    </source>
</reference>
<name>A0A8K0JUK9_LADFU</name>
<proteinExistence type="predicted"/>
<dbReference type="AlphaFoldDB" id="A0A8K0JUK9"/>
<comment type="caution">
    <text evidence="1">The sequence shown here is derived from an EMBL/GenBank/DDBJ whole genome shotgun (WGS) entry which is preliminary data.</text>
</comment>
<sequence length="82" mass="9559">MATRFEAMVRKTEDLRNAGFEVVEKWECDFDHEIRVNDELSAFLSNNLLPTEPPINPRCAFYGGRTNCVRLHHITFTHYISS</sequence>
<dbReference type="OrthoDB" id="5871067at2759"/>
<evidence type="ECO:0000313" key="2">
    <source>
        <dbReference type="Proteomes" id="UP000792457"/>
    </source>
</evidence>
<dbReference type="EMBL" id="KZ308143">
    <property type="protein sequence ID" value="KAG8222743.1"/>
    <property type="molecule type" value="Genomic_DNA"/>
</dbReference>
<protein>
    <submittedName>
        <fullName evidence="1">Uncharacterized protein</fullName>
    </submittedName>
</protein>
<accession>A0A8K0JUK9</accession>
<dbReference type="Proteomes" id="UP000792457">
    <property type="component" value="Unassembled WGS sequence"/>
</dbReference>
<reference evidence="1" key="2">
    <citation type="submission" date="2017-10" db="EMBL/GenBank/DDBJ databases">
        <title>Ladona fulva Genome sequencing and assembly.</title>
        <authorList>
            <person name="Murali S."/>
            <person name="Richards S."/>
            <person name="Bandaranaike D."/>
            <person name="Bellair M."/>
            <person name="Blankenburg K."/>
            <person name="Chao H."/>
            <person name="Dinh H."/>
            <person name="Doddapaneni H."/>
            <person name="Dugan-Rocha S."/>
            <person name="Elkadiri S."/>
            <person name="Gnanaolivu R."/>
            <person name="Hernandez B."/>
            <person name="Skinner E."/>
            <person name="Javaid M."/>
            <person name="Lee S."/>
            <person name="Li M."/>
            <person name="Ming W."/>
            <person name="Munidasa M."/>
            <person name="Muniz J."/>
            <person name="Nguyen L."/>
            <person name="Hughes D."/>
            <person name="Osuji N."/>
            <person name="Pu L.-L."/>
            <person name="Puazo M."/>
            <person name="Qu C."/>
            <person name="Quiroz J."/>
            <person name="Raj R."/>
            <person name="Weissenberger G."/>
            <person name="Xin Y."/>
            <person name="Zou X."/>
            <person name="Han Y."/>
            <person name="Worley K."/>
            <person name="Muzny D."/>
            <person name="Gibbs R."/>
        </authorList>
    </citation>
    <scope>NUCLEOTIDE SEQUENCE</scope>
    <source>
        <strain evidence="1">Sampled in the wild</strain>
    </source>
</reference>